<dbReference type="Pfam" id="PF00581">
    <property type="entry name" value="Rhodanese"/>
    <property type="match status" value="1"/>
</dbReference>
<dbReference type="PROSITE" id="PS00380">
    <property type="entry name" value="RHODANESE_1"/>
    <property type="match status" value="1"/>
</dbReference>
<evidence type="ECO:0000313" key="3">
    <source>
        <dbReference type="Proteomes" id="UP001183648"/>
    </source>
</evidence>
<dbReference type="CDD" id="cd00158">
    <property type="entry name" value="RHOD"/>
    <property type="match status" value="1"/>
</dbReference>
<dbReference type="SMART" id="SM00450">
    <property type="entry name" value="RHOD"/>
    <property type="match status" value="1"/>
</dbReference>
<dbReference type="PANTHER" id="PTHR43031">
    <property type="entry name" value="FAD-DEPENDENT OXIDOREDUCTASE"/>
    <property type="match status" value="1"/>
</dbReference>
<dbReference type="Gene3D" id="3.40.250.10">
    <property type="entry name" value="Rhodanese-like domain"/>
    <property type="match status" value="1"/>
</dbReference>
<protein>
    <submittedName>
        <fullName evidence="2">Rhodanese-related sulfurtransferase</fullName>
    </submittedName>
</protein>
<dbReference type="InterPro" id="IPR050229">
    <property type="entry name" value="GlpE_sulfurtransferase"/>
</dbReference>
<feature type="domain" description="Rhodanese" evidence="1">
    <location>
        <begin position="13"/>
        <end position="100"/>
    </location>
</feature>
<dbReference type="PANTHER" id="PTHR43031:SF1">
    <property type="entry name" value="PYRIDINE NUCLEOTIDE-DISULPHIDE OXIDOREDUCTASE"/>
    <property type="match status" value="1"/>
</dbReference>
<organism evidence="2 3">
    <name type="scientific">Nocardioides marmoribigeumensis</name>
    <dbReference type="NCBI Taxonomy" id="433649"/>
    <lineage>
        <taxon>Bacteria</taxon>
        <taxon>Bacillati</taxon>
        <taxon>Actinomycetota</taxon>
        <taxon>Actinomycetes</taxon>
        <taxon>Propionibacteriales</taxon>
        <taxon>Nocardioidaceae</taxon>
        <taxon>Nocardioides</taxon>
    </lineage>
</organism>
<name>A0ABU2BW27_9ACTN</name>
<dbReference type="Proteomes" id="UP001183648">
    <property type="component" value="Unassembled WGS sequence"/>
</dbReference>
<dbReference type="InterPro" id="IPR036873">
    <property type="entry name" value="Rhodanese-like_dom_sf"/>
</dbReference>
<comment type="caution">
    <text evidence="2">The sequence shown here is derived from an EMBL/GenBank/DDBJ whole genome shotgun (WGS) entry which is preliminary data.</text>
</comment>
<keyword evidence="3" id="KW-1185">Reference proteome</keyword>
<evidence type="ECO:0000313" key="2">
    <source>
        <dbReference type="EMBL" id="MDR7362219.1"/>
    </source>
</evidence>
<dbReference type="RefSeq" id="WP_310301398.1">
    <property type="nucleotide sequence ID" value="NZ_BAAAPS010000008.1"/>
</dbReference>
<dbReference type="SUPFAM" id="SSF52821">
    <property type="entry name" value="Rhodanese/Cell cycle control phosphatase"/>
    <property type="match status" value="1"/>
</dbReference>
<dbReference type="PROSITE" id="PS50206">
    <property type="entry name" value="RHODANESE_3"/>
    <property type="match status" value="1"/>
</dbReference>
<proteinExistence type="predicted"/>
<sequence length="102" mass="10832">MRETDIDGLRKALDEGATLIDVREPQEYAEAHVPGAVLIPMGQLSSRLDEVPGDRPVYVICRSGNRSGAMGPLLDANGFDSVNVVGGTAAWVQAGHPYDQGL</sequence>
<accession>A0ABU2BW27</accession>
<gene>
    <name evidence="2" type="ORF">J2S63_001772</name>
</gene>
<dbReference type="InterPro" id="IPR001307">
    <property type="entry name" value="Thiosulphate_STrfase_CS"/>
</dbReference>
<reference evidence="2 3" key="1">
    <citation type="submission" date="2023-07" db="EMBL/GenBank/DDBJ databases">
        <title>Sequencing the genomes of 1000 actinobacteria strains.</title>
        <authorList>
            <person name="Klenk H.-P."/>
        </authorList>
    </citation>
    <scope>NUCLEOTIDE SEQUENCE [LARGE SCALE GENOMIC DNA]</scope>
    <source>
        <strain evidence="2 3">DSM 19426</strain>
    </source>
</reference>
<dbReference type="EMBL" id="JAVDYG010000001">
    <property type="protein sequence ID" value="MDR7362219.1"/>
    <property type="molecule type" value="Genomic_DNA"/>
</dbReference>
<dbReference type="InterPro" id="IPR001763">
    <property type="entry name" value="Rhodanese-like_dom"/>
</dbReference>
<evidence type="ECO:0000259" key="1">
    <source>
        <dbReference type="PROSITE" id="PS50206"/>
    </source>
</evidence>